<keyword evidence="1" id="KW-1133">Transmembrane helix</keyword>
<dbReference type="WBParaSite" id="nRc.2.0.1.t14849-RA">
    <property type="protein sequence ID" value="nRc.2.0.1.t14849-RA"/>
    <property type="gene ID" value="nRc.2.0.1.g14849"/>
</dbReference>
<keyword evidence="2" id="KW-1185">Reference proteome</keyword>
<dbReference type="AlphaFoldDB" id="A0A915ILV3"/>
<proteinExistence type="predicted"/>
<organism evidence="2 3">
    <name type="scientific">Romanomermis culicivorax</name>
    <name type="common">Nematode worm</name>
    <dbReference type="NCBI Taxonomy" id="13658"/>
    <lineage>
        <taxon>Eukaryota</taxon>
        <taxon>Metazoa</taxon>
        <taxon>Ecdysozoa</taxon>
        <taxon>Nematoda</taxon>
        <taxon>Enoplea</taxon>
        <taxon>Dorylaimia</taxon>
        <taxon>Mermithida</taxon>
        <taxon>Mermithoidea</taxon>
        <taxon>Mermithidae</taxon>
        <taxon>Romanomermis</taxon>
    </lineage>
</organism>
<sequence length="287" mass="32778">MDVDQSKIAYVPWNLASYKDEIGFAIQYKTIQMEKIMLLRTKPALIQCREVIIGPMLLLTFGLDMLRLLNEKHESLSPNFLVVAKPAHGRLIVGSQVYGPNDTANFSYSDLKNGRLQYRCNYREVRNVLYDFFRYEFQMEGMQPAQSRFAISIHPDVSMVKVVPAEAGFSDFDTNNNNDRSSKQSSTVRISSLHPNITHDHSVIVLIAVPTLLVGLMIIVIRRVRIGNKRQRRFKREKEELQRKMMNAAMTREVPILMSNKRSHSDLMSFGSTIGTTKVGSPSLYDS</sequence>
<feature type="transmembrane region" description="Helical" evidence="1">
    <location>
        <begin position="203"/>
        <end position="224"/>
    </location>
</feature>
<reference evidence="3" key="1">
    <citation type="submission" date="2022-11" db="UniProtKB">
        <authorList>
            <consortium name="WormBaseParasite"/>
        </authorList>
    </citation>
    <scope>IDENTIFICATION</scope>
</reference>
<accession>A0A915ILV3</accession>
<protein>
    <submittedName>
        <fullName evidence="3">Uncharacterized protein</fullName>
    </submittedName>
</protein>
<keyword evidence="1" id="KW-0812">Transmembrane</keyword>
<evidence type="ECO:0000313" key="2">
    <source>
        <dbReference type="Proteomes" id="UP000887565"/>
    </source>
</evidence>
<evidence type="ECO:0000313" key="3">
    <source>
        <dbReference type="WBParaSite" id="nRc.2.0.1.t14849-RA"/>
    </source>
</evidence>
<dbReference type="Proteomes" id="UP000887565">
    <property type="component" value="Unplaced"/>
</dbReference>
<name>A0A915ILV3_ROMCU</name>
<evidence type="ECO:0000256" key="1">
    <source>
        <dbReference type="SAM" id="Phobius"/>
    </source>
</evidence>
<keyword evidence="1" id="KW-0472">Membrane</keyword>